<comment type="caution">
    <text evidence="2">The sequence shown here is derived from an EMBL/GenBank/DDBJ whole genome shotgun (WGS) entry which is preliminary data.</text>
</comment>
<protein>
    <submittedName>
        <fullName evidence="2">Uncharacterized protein</fullName>
    </submittedName>
</protein>
<reference evidence="2" key="1">
    <citation type="submission" date="2022-08" db="EMBL/GenBank/DDBJ databases">
        <title>Genomic Encyclopedia of Type Strains, Phase V (KMG-V): Genome sequencing to study the core and pangenomes of soil and plant-associated prokaryotes.</title>
        <authorList>
            <person name="Whitman W."/>
        </authorList>
    </citation>
    <scope>NUCLEOTIDE SEQUENCE</scope>
    <source>
        <strain evidence="2">SP3049</strain>
    </source>
</reference>
<dbReference type="AlphaFoldDB" id="A0A9X2TLA1"/>
<accession>A0A9X2TLA1</accession>
<evidence type="ECO:0000256" key="1">
    <source>
        <dbReference type="SAM" id="MobiDB-lite"/>
    </source>
</evidence>
<dbReference type="RefSeq" id="WP_259124485.1">
    <property type="nucleotide sequence ID" value="NZ_JANUAE010000015.1"/>
</dbReference>
<evidence type="ECO:0000313" key="2">
    <source>
        <dbReference type="EMBL" id="MCS3711628.1"/>
    </source>
</evidence>
<name>A0A9X2TLA1_9BACT</name>
<dbReference type="Proteomes" id="UP001155057">
    <property type="component" value="Unassembled WGS sequence"/>
</dbReference>
<sequence>MASTSSEDSFKQRLFGRVNEGRYTPLPGQRAMCNHHKLGVVTDIEMHNGGLMFKGYHAYSPDKDWQSVDPSPPSL</sequence>
<gene>
    <name evidence="2" type="ORF">GGP61_003261</name>
</gene>
<proteinExistence type="predicted"/>
<dbReference type="EMBL" id="JANUAE010000015">
    <property type="protein sequence ID" value="MCS3711628.1"/>
    <property type="molecule type" value="Genomic_DNA"/>
</dbReference>
<organism evidence="2 3">
    <name type="scientific">Salinibacter ruber</name>
    <dbReference type="NCBI Taxonomy" id="146919"/>
    <lineage>
        <taxon>Bacteria</taxon>
        <taxon>Pseudomonadati</taxon>
        <taxon>Rhodothermota</taxon>
        <taxon>Rhodothermia</taxon>
        <taxon>Rhodothermales</taxon>
        <taxon>Salinibacteraceae</taxon>
        <taxon>Salinibacter</taxon>
    </lineage>
</organism>
<feature type="region of interest" description="Disordered" evidence="1">
    <location>
        <begin position="1"/>
        <end position="21"/>
    </location>
</feature>
<evidence type="ECO:0000313" key="3">
    <source>
        <dbReference type="Proteomes" id="UP001155057"/>
    </source>
</evidence>